<keyword evidence="3" id="KW-0813">Transport</keyword>
<accession>A0A2V1DWH9</accession>
<evidence type="ECO:0000256" key="7">
    <source>
        <dbReference type="SAM" id="MobiDB-lite"/>
    </source>
</evidence>
<comment type="subcellular location">
    <subcellularLocation>
        <location evidence="2">Cytoplasm</location>
    </subcellularLocation>
    <subcellularLocation>
        <location evidence="1">Nucleus</location>
    </subcellularLocation>
</comment>
<dbReference type="GO" id="GO:0005737">
    <property type="term" value="C:cytoplasm"/>
    <property type="evidence" value="ECO:0007669"/>
    <property type="project" value="UniProtKB-SubCell"/>
</dbReference>
<evidence type="ECO:0000313" key="8">
    <source>
        <dbReference type="EMBL" id="PVI02396.1"/>
    </source>
</evidence>
<dbReference type="GO" id="GO:0000055">
    <property type="term" value="P:ribosomal large subunit export from nucleus"/>
    <property type="evidence" value="ECO:0007669"/>
    <property type="project" value="TreeGrafter"/>
</dbReference>
<dbReference type="GO" id="GO:0030687">
    <property type="term" value="C:preribosome, large subunit precursor"/>
    <property type="evidence" value="ECO:0007669"/>
    <property type="project" value="TreeGrafter"/>
</dbReference>
<protein>
    <recommendedName>
        <fullName evidence="10">Ribosome biogenesis protein Alb1</fullName>
    </recommendedName>
</protein>
<dbReference type="PANTHER" id="PTHR28280">
    <property type="entry name" value="SHUTTLING PRE-60S FACTOR ECM1"/>
    <property type="match status" value="1"/>
</dbReference>
<feature type="region of interest" description="Disordered" evidence="7">
    <location>
        <begin position="1"/>
        <end position="176"/>
    </location>
</feature>
<sequence length="202" mass="21823">MAKTAKLKKKQQPAPHSRAARRALSPTDPSLVKSTTTNTTQRSTSPTDASTAKPHILAAKNAGIQKRASKNGKQLTRAQRQRQLKGMERAEHNMDKLEVKVMKSVGKEKKVKERSKGWEEVNSGPGRKKGAKVRGLDDGEEETGKRGSKWAFDEEMEEDGAGGGAAQDEGGDVQVGGEVKEMSVVVPESVPLPAAELEDELL</sequence>
<reference evidence="8 9" key="1">
    <citation type="journal article" date="2018" name="Sci. Rep.">
        <title>Comparative genomics provides insights into the lifestyle and reveals functional heterogeneity of dark septate endophytic fungi.</title>
        <authorList>
            <person name="Knapp D.G."/>
            <person name="Nemeth J.B."/>
            <person name="Barry K."/>
            <person name="Hainaut M."/>
            <person name="Henrissat B."/>
            <person name="Johnson J."/>
            <person name="Kuo A."/>
            <person name="Lim J.H.P."/>
            <person name="Lipzen A."/>
            <person name="Nolan M."/>
            <person name="Ohm R.A."/>
            <person name="Tamas L."/>
            <person name="Grigoriev I.V."/>
            <person name="Spatafora J.W."/>
            <person name="Nagy L.G."/>
            <person name="Kovacs G.M."/>
        </authorList>
    </citation>
    <scope>NUCLEOTIDE SEQUENCE [LARGE SCALE GENOMIC DNA]</scope>
    <source>
        <strain evidence="8 9">DSE2036</strain>
    </source>
</reference>
<evidence type="ECO:0008006" key="10">
    <source>
        <dbReference type="Google" id="ProtNLM"/>
    </source>
</evidence>
<keyword evidence="6" id="KW-0539">Nucleus</keyword>
<dbReference type="Pfam" id="PF09135">
    <property type="entry name" value="Alb1"/>
    <property type="match status" value="1"/>
</dbReference>
<evidence type="ECO:0000256" key="1">
    <source>
        <dbReference type="ARBA" id="ARBA00004123"/>
    </source>
</evidence>
<dbReference type="PANTHER" id="PTHR28280:SF1">
    <property type="entry name" value="SHUTTLING PRE-60S FACTOR ECM1"/>
    <property type="match status" value="1"/>
</dbReference>
<gene>
    <name evidence="8" type="ORF">DM02DRAFT_612950</name>
</gene>
<dbReference type="Proteomes" id="UP000244855">
    <property type="component" value="Unassembled WGS sequence"/>
</dbReference>
<evidence type="ECO:0000256" key="6">
    <source>
        <dbReference type="ARBA" id="ARBA00023242"/>
    </source>
</evidence>
<proteinExistence type="predicted"/>
<keyword evidence="4" id="KW-0963">Cytoplasm</keyword>
<keyword evidence="9" id="KW-1185">Reference proteome</keyword>
<evidence type="ECO:0000256" key="2">
    <source>
        <dbReference type="ARBA" id="ARBA00004496"/>
    </source>
</evidence>
<evidence type="ECO:0000256" key="3">
    <source>
        <dbReference type="ARBA" id="ARBA00022448"/>
    </source>
</evidence>
<evidence type="ECO:0000256" key="4">
    <source>
        <dbReference type="ARBA" id="ARBA00022490"/>
    </source>
</evidence>
<dbReference type="GO" id="GO:0005730">
    <property type="term" value="C:nucleolus"/>
    <property type="evidence" value="ECO:0007669"/>
    <property type="project" value="TreeGrafter"/>
</dbReference>
<dbReference type="AlphaFoldDB" id="A0A2V1DWH9"/>
<dbReference type="EMBL" id="KZ805343">
    <property type="protein sequence ID" value="PVI02396.1"/>
    <property type="molecule type" value="Genomic_DNA"/>
</dbReference>
<feature type="compositionally biased region" description="Basic residues" evidence="7">
    <location>
        <begin position="1"/>
        <end position="11"/>
    </location>
</feature>
<keyword evidence="5" id="KW-0690">Ribosome biogenesis</keyword>
<feature type="compositionally biased region" description="Basic and acidic residues" evidence="7">
    <location>
        <begin position="134"/>
        <end position="145"/>
    </location>
</feature>
<feature type="compositionally biased region" description="Basic and acidic residues" evidence="7">
    <location>
        <begin position="85"/>
        <end position="119"/>
    </location>
</feature>
<evidence type="ECO:0000256" key="5">
    <source>
        <dbReference type="ARBA" id="ARBA00022517"/>
    </source>
</evidence>
<feature type="compositionally biased region" description="Low complexity" evidence="7">
    <location>
        <begin position="34"/>
        <end position="47"/>
    </location>
</feature>
<dbReference type="OrthoDB" id="5304887at2759"/>
<organism evidence="8 9">
    <name type="scientific">Periconia macrospinosa</name>
    <dbReference type="NCBI Taxonomy" id="97972"/>
    <lineage>
        <taxon>Eukaryota</taxon>
        <taxon>Fungi</taxon>
        <taxon>Dikarya</taxon>
        <taxon>Ascomycota</taxon>
        <taxon>Pezizomycotina</taxon>
        <taxon>Dothideomycetes</taxon>
        <taxon>Pleosporomycetidae</taxon>
        <taxon>Pleosporales</taxon>
        <taxon>Massarineae</taxon>
        <taxon>Periconiaceae</taxon>
        <taxon>Periconia</taxon>
    </lineage>
</organism>
<name>A0A2V1DWH9_9PLEO</name>
<evidence type="ECO:0000313" key="9">
    <source>
        <dbReference type="Proteomes" id="UP000244855"/>
    </source>
</evidence>
<dbReference type="InterPro" id="IPR022784">
    <property type="entry name" value="Ribosome_bgen_Alb1"/>
</dbReference>
<dbReference type="InterPro" id="IPR053278">
    <property type="entry name" value="Pre-60S_factor_ECM1"/>
</dbReference>